<protein>
    <submittedName>
        <fullName evidence="2">Uncharacterized protein</fullName>
    </submittedName>
</protein>
<feature type="compositionally biased region" description="Basic and acidic residues" evidence="1">
    <location>
        <begin position="38"/>
        <end position="48"/>
    </location>
</feature>
<keyword evidence="3" id="KW-1185">Reference proteome</keyword>
<evidence type="ECO:0000313" key="2">
    <source>
        <dbReference type="EMBL" id="PHJ25642.1"/>
    </source>
</evidence>
<comment type="caution">
    <text evidence="2">The sequence shown here is derived from an EMBL/GenBank/DDBJ whole genome shotgun (WGS) entry which is preliminary data.</text>
</comment>
<accession>A0A2C6LFZ4</accession>
<evidence type="ECO:0000313" key="3">
    <source>
        <dbReference type="Proteomes" id="UP000221165"/>
    </source>
</evidence>
<reference evidence="2 3" key="1">
    <citation type="journal article" date="2017" name="Int. J. Parasitol.">
        <title>The genome of the protozoan parasite Cystoisospora suis and a reverse vaccinology approach to identify vaccine candidates.</title>
        <authorList>
            <person name="Palmieri N."/>
            <person name="Shrestha A."/>
            <person name="Ruttkowski B."/>
            <person name="Beck T."/>
            <person name="Vogl C."/>
            <person name="Tomley F."/>
            <person name="Blake D.P."/>
            <person name="Joachim A."/>
        </authorList>
    </citation>
    <scope>NUCLEOTIDE SEQUENCE [LARGE SCALE GENOMIC DNA]</scope>
    <source>
        <strain evidence="2 3">Wien I</strain>
    </source>
</reference>
<dbReference type="Proteomes" id="UP000221165">
    <property type="component" value="Unassembled WGS sequence"/>
</dbReference>
<gene>
    <name evidence="2" type="ORF">CSUI_000503</name>
</gene>
<proteinExistence type="predicted"/>
<dbReference type="EMBL" id="MIGC01000187">
    <property type="protein sequence ID" value="PHJ25642.1"/>
    <property type="molecule type" value="Genomic_DNA"/>
</dbReference>
<evidence type="ECO:0000256" key="1">
    <source>
        <dbReference type="SAM" id="MobiDB-lite"/>
    </source>
</evidence>
<name>A0A2C6LFZ4_9APIC</name>
<organism evidence="2 3">
    <name type="scientific">Cystoisospora suis</name>
    <dbReference type="NCBI Taxonomy" id="483139"/>
    <lineage>
        <taxon>Eukaryota</taxon>
        <taxon>Sar</taxon>
        <taxon>Alveolata</taxon>
        <taxon>Apicomplexa</taxon>
        <taxon>Conoidasida</taxon>
        <taxon>Coccidia</taxon>
        <taxon>Eucoccidiorida</taxon>
        <taxon>Eimeriorina</taxon>
        <taxon>Sarcocystidae</taxon>
        <taxon>Cystoisospora</taxon>
    </lineage>
</organism>
<feature type="non-terminal residue" evidence="2">
    <location>
        <position position="1"/>
    </location>
</feature>
<feature type="region of interest" description="Disordered" evidence="1">
    <location>
        <begin position="18"/>
        <end position="48"/>
    </location>
</feature>
<dbReference type="VEuPathDB" id="ToxoDB:CSUI_000503"/>
<dbReference type="RefSeq" id="XP_067927288.1">
    <property type="nucleotide sequence ID" value="XM_068060737.1"/>
</dbReference>
<sequence>PPPPSLCSFHVCNIRVRPPSRRRPKERVRGLVSSIHAQSKERASKYAL</sequence>
<dbReference type="GeneID" id="94423948"/>
<dbReference type="AlphaFoldDB" id="A0A2C6LFZ4"/>